<proteinExistence type="predicted"/>
<dbReference type="EMBL" id="PGFJ01000001">
    <property type="protein sequence ID" value="PJJ83980.1"/>
    <property type="molecule type" value="Genomic_DNA"/>
</dbReference>
<dbReference type="SUPFAM" id="SSF49464">
    <property type="entry name" value="Carboxypeptidase regulatory domain-like"/>
    <property type="match status" value="1"/>
</dbReference>
<dbReference type="InterPro" id="IPR008969">
    <property type="entry name" value="CarboxyPept-like_regulatory"/>
</dbReference>
<dbReference type="Proteomes" id="UP000242687">
    <property type="component" value="Unassembled WGS sequence"/>
</dbReference>
<reference evidence="1 2" key="1">
    <citation type="submission" date="2017-11" db="EMBL/GenBank/DDBJ databases">
        <title>Genomic Encyclopedia of Archaeal and Bacterial Type Strains, Phase II (KMG-II): From Individual Species to Whole Genera.</title>
        <authorList>
            <person name="Goeker M."/>
        </authorList>
    </citation>
    <scope>NUCLEOTIDE SEQUENCE [LARGE SCALE GENOMIC DNA]</scope>
    <source>
        <strain evidence="1 2">DSM 28175</strain>
    </source>
</reference>
<sequence>MLLKPFLLRAGFFFALLFVFFCGSANAQKLLSVTGVTFQGASQQRVSGVTVGNFNKRTISISDEFGVFRIEAAVGDTLIFSKTQYTSQTLIVLNDNMLSIYMQPIVTLDEVTINDMSTRQELDATMLNYKRTGQYSRPGVLGSILSPVTGIYSLLGKGPARARRFEAFSKRELEDIEIEKKYNRDIIKEIIPAISNEDLDAFMVLFKPSYDQVKVWAHYDIIKYVQTSYDYYSKNKESLKPQKLY</sequence>
<dbReference type="AlphaFoldDB" id="A0A2H9VT34"/>
<protein>
    <recommendedName>
        <fullName evidence="3">Carboxypeptidase-like protein</fullName>
    </recommendedName>
</protein>
<comment type="caution">
    <text evidence="1">The sequence shown here is derived from an EMBL/GenBank/DDBJ whole genome shotgun (WGS) entry which is preliminary data.</text>
</comment>
<organism evidence="1 2">
    <name type="scientific">Mucilaginibacter auburnensis</name>
    <dbReference type="NCBI Taxonomy" id="1457233"/>
    <lineage>
        <taxon>Bacteria</taxon>
        <taxon>Pseudomonadati</taxon>
        <taxon>Bacteroidota</taxon>
        <taxon>Sphingobacteriia</taxon>
        <taxon>Sphingobacteriales</taxon>
        <taxon>Sphingobacteriaceae</taxon>
        <taxon>Mucilaginibacter</taxon>
    </lineage>
</organism>
<gene>
    <name evidence="1" type="ORF">CLV57_0978</name>
</gene>
<name>A0A2H9VT34_9SPHI</name>
<dbReference type="OrthoDB" id="789400at2"/>
<evidence type="ECO:0000313" key="2">
    <source>
        <dbReference type="Proteomes" id="UP000242687"/>
    </source>
</evidence>
<keyword evidence="2" id="KW-1185">Reference proteome</keyword>
<evidence type="ECO:0000313" key="1">
    <source>
        <dbReference type="EMBL" id="PJJ83980.1"/>
    </source>
</evidence>
<accession>A0A2H9VT34</accession>
<evidence type="ECO:0008006" key="3">
    <source>
        <dbReference type="Google" id="ProtNLM"/>
    </source>
</evidence>